<organism evidence="2 3">
    <name type="scientific">Mucuna pruriens</name>
    <name type="common">Velvet bean</name>
    <name type="synonym">Dolichos pruriens</name>
    <dbReference type="NCBI Taxonomy" id="157652"/>
    <lineage>
        <taxon>Eukaryota</taxon>
        <taxon>Viridiplantae</taxon>
        <taxon>Streptophyta</taxon>
        <taxon>Embryophyta</taxon>
        <taxon>Tracheophyta</taxon>
        <taxon>Spermatophyta</taxon>
        <taxon>Magnoliopsida</taxon>
        <taxon>eudicotyledons</taxon>
        <taxon>Gunneridae</taxon>
        <taxon>Pentapetalae</taxon>
        <taxon>rosids</taxon>
        <taxon>fabids</taxon>
        <taxon>Fabales</taxon>
        <taxon>Fabaceae</taxon>
        <taxon>Papilionoideae</taxon>
        <taxon>50 kb inversion clade</taxon>
        <taxon>NPAAA clade</taxon>
        <taxon>indigoferoid/millettioid clade</taxon>
        <taxon>Phaseoleae</taxon>
        <taxon>Mucuna</taxon>
    </lineage>
</organism>
<dbReference type="OrthoDB" id="687305at2759"/>
<name>A0A371FY82_MUCPR</name>
<proteinExistence type="predicted"/>
<evidence type="ECO:0000256" key="1">
    <source>
        <dbReference type="SAM" id="Coils"/>
    </source>
</evidence>
<dbReference type="EMBL" id="QJKJ01007492">
    <property type="protein sequence ID" value="RDX83003.1"/>
    <property type="molecule type" value="Genomic_DNA"/>
</dbReference>
<feature type="coiled-coil region" evidence="1">
    <location>
        <begin position="491"/>
        <end position="553"/>
    </location>
</feature>
<accession>A0A371FY82</accession>
<sequence length="574" mass="63751">MKSVGLFAHFSASSSSSLCFLLSLPLDSSPSSTPCFFRASSLFHPNMSSPQGSDVESKSQPIPLSSSESKALTVMLESVAVAKGTPPQPFAPIVPLPQHAREHYEWVSEEVLSYRLDVVRSYVNLLMVEGEQMCHAAQKGEGDFIYMYKTAFKDLGVSLPFDCFAADVLRTLGVAPSQLQPNNWAAMQAFRVGSPWPHSPREAYSMLKRPLTRVSKTVLLRFVLYMGLPLPWTLNPFHCTRGCPPRSRGCPGGNLPRRTEPRKNFDMVALIKKVAQASKGRASSLAPASQGTASMKDRLRRWLLNRRVPRRCRLALPRLTLLLAQRGWLPLPLRREPPKKGATFSSAPAIAWRVALFRGSFNSLWGLGLDTQALLPSNFISQHNRGLLLSTGIGSSLDAMAAYCVHTLAIIDVLRSLVNKSKQLVLKESISRRDCERLQQENMGLRVENQKLKTDAEKIKVENEMPKADSASSKSEVVASKTKTTAFDLEITKLRTMRDTLTKDLDSARARNKEMEVASTSDKTALQFVKDKLGKATEKINILETEVQSLISKLNIIEGAIMEQHQDGFDRALW</sequence>
<evidence type="ECO:0000313" key="2">
    <source>
        <dbReference type="EMBL" id="RDX83003.1"/>
    </source>
</evidence>
<keyword evidence="3" id="KW-1185">Reference proteome</keyword>
<dbReference type="Proteomes" id="UP000257109">
    <property type="component" value="Unassembled WGS sequence"/>
</dbReference>
<protein>
    <submittedName>
        <fullName evidence="2">Uncharacterized protein</fullName>
    </submittedName>
</protein>
<gene>
    <name evidence="2" type="ORF">CR513_36134</name>
</gene>
<feature type="non-terminal residue" evidence="2">
    <location>
        <position position="1"/>
    </location>
</feature>
<dbReference type="AlphaFoldDB" id="A0A371FY82"/>
<reference evidence="2" key="1">
    <citation type="submission" date="2018-05" db="EMBL/GenBank/DDBJ databases">
        <title>Draft genome of Mucuna pruriens seed.</title>
        <authorList>
            <person name="Nnadi N.E."/>
            <person name="Vos R."/>
            <person name="Hasami M.H."/>
            <person name="Devisetty U.K."/>
            <person name="Aguiy J.C."/>
        </authorList>
    </citation>
    <scope>NUCLEOTIDE SEQUENCE [LARGE SCALE GENOMIC DNA]</scope>
    <source>
        <strain evidence="2">JCA_2017</strain>
    </source>
</reference>
<evidence type="ECO:0000313" key="3">
    <source>
        <dbReference type="Proteomes" id="UP000257109"/>
    </source>
</evidence>
<comment type="caution">
    <text evidence="2">The sequence shown here is derived from an EMBL/GenBank/DDBJ whole genome shotgun (WGS) entry which is preliminary data.</text>
</comment>
<keyword evidence="1" id="KW-0175">Coiled coil</keyword>